<dbReference type="PANTHER" id="PTHR12147">
    <property type="entry name" value="METALLOPEPTIDASE M28 FAMILY MEMBER"/>
    <property type="match status" value="1"/>
</dbReference>
<keyword evidence="12" id="KW-1185">Reference proteome</keyword>
<keyword evidence="9" id="KW-0472">Membrane</keyword>
<feature type="transmembrane region" description="Helical" evidence="9">
    <location>
        <begin position="372"/>
        <end position="396"/>
    </location>
</feature>
<evidence type="ECO:0000313" key="11">
    <source>
        <dbReference type="EMBL" id="GAA2425812.1"/>
    </source>
</evidence>
<keyword evidence="6 9" id="KW-1133">Transmembrane helix</keyword>
<comment type="similarity">
    <text evidence="3">Belongs to the peptidase M28 family.</text>
</comment>
<feature type="transmembrane region" description="Helical" evidence="9">
    <location>
        <begin position="341"/>
        <end position="360"/>
    </location>
</feature>
<comment type="caution">
    <text evidence="11">The sequence shown here is derived from an EMBL/GenBank/DDBJ whole genome shotgun (WGS) entry which is preliminary data.</text>
</comment>
<keyword evidence="9" id="KW-0812">Transmembrane</keyword>
<evidence type="ECO:0000256" key="9">
    <source>
        <dbReference type="SAM" id="Phobius"/>
    </source>
</evidence>
<sequence>MGLHLGKRVDEGTGHSRGRALWPVPAVLLALIALAVLDARPPRPAPAHAPRTEFSAARAHEQVRAISAEPHPSGTAANERVRDHVVRRLARLGLRPEVRRGVGRLQVSGQPLTGAAQVDNIVATIPGTDPTGRVILAAHYDSAAASPGAADDGAGVATLLETARVWQETARRPRNDLVFLFTDAEEPGLYGAEAFVHQDRYPGKPTVVLNQEARGSGGAALMFRTSPGNAGLVEAFAGVPHPAGDSSTGALFSLLPNDTDLSSFTRGGFKGMDTALVGAGAHYHSALDNAENLDLPSLQQMGANATALSQSLARTDLADLNSRSDAVYFPIPGLLVRYPAAWEPVLALGALGLTVLWAVLARRRRLLTMPALAGATAGGLVPMIGSVAAGLGLWAAVAAIRPADAASAVGEPYRPAWLLGAVLALAIAINGGWYALVRRRLGVAAAAVGGAGLTALIAVPLAFTLPGLSYLFTLPALGAAAAGVAVTLTDRTAVRAAALTVGLAPAAVLWGGGIASAFPTGGVSETVPLIALMLSLAALVAAPLLDTGARRTPLAATVLTCALVAGHFTTGFDARRPTQTMLAYALDADRQTATWFAPAQHPLAPGAPRPTDDLLPWRGNERMRTGPARPAALRPPTAAVLDDSRTPDGTRVLRLRLNSVRGAPTIGLFVDAATTVRSARVGNRDMLLNKREGRWDLRLQVINPGKAGVEVTLRLQGSGRLRFRLTDLSYDLRAVPGYRPPPSTTINRYPELSVSRDYTV</sequence>
<feature type="transmembrane region" description="Helical" evidence="9">
    <location>
        <begin position="527"/>
        <end position="545"/>
    </location>
</feature>
<evidence type="ECO:0000256" key="3">
    <source>
        <dbReference type="ARBA" id="ARBA00010918"/>
    </source>
</evidence>
<dbReference type="Pfam" id="PF04389">
    <property type="entry name" value="Peptidase_M28"/>
    <property type="match status" value="1"/>
</dbReference>
<name>A0ABN3JB39_9ACTN</name>
<dbReference type="InterPro" id="IPR045175">
    <property type="entry name" value="M28_fam"/>
</dbReference>
<comment type="subcellular location">
    <subcellularLocation>
        <location evidence="2">Vacuole membrane</location>
        <topology evidence="2">Multi-pass membrane protein</topology>
    </subcellularLocation>
</comment>
<dbReference type="EMBL" id="BAAARW010000016">
    <property type="protein sequence ID" value="GAA2425812.1"/>
    <property type="molecule type" value="Genomic_DNA"/>
</dbReference>
<evidence type="ECO:0000256" key="4">
    <source>
        <dbReference type="ARBA" id="ARBA00017435"/>
    </source>
</evidence>
<keyword evidence="5" id="KW-0926">Vacuole</keyword>
<feature type="domain" description="Peptidase M28" evidence="10">
    <location>
        <begin position="120"/>
        <end position="307"/>
    </location>
</feature>
<protein>
    <recommendedName>
        <fullName evidence="4">Vacuolar membrane protease</fullName>
    </recommendedName>
    <alternativeName>
        <fullName evidence="8">FXNA-related family protease 1</fullName>
    </alternativeName>
</protein>
<evidence type="ECO:0000256" key="1">
    <source>
        <dbReference type="ARBA" id="ARBA00003273"/>
    </source>
</evidence>
<dbReference type="SUPFAM" id="SSF53187">
    <property type="entry name" value="Zn-dependent exopeptidases"/>
    <property type="match status" value="1"/>
</dbReference>
<keyword evidence="7" id="KW-0325">Glycoprotein</keyword>
<proteinExistence type="inferred from homology"/>
<dbReference type="Proteomes" id="UP001501231">
    <property type="component" value="Unassembled WGS sequence"/>
</dbReference>
<feature type="transmembrane region" description="Helical" evidence="9">
    <location>
        <begin position="416"/>
        <end position="436"/>
    </location>
</feature>
<evidence type="ECO:0000259" key="10">
    <source>
        <dbReference type="Pfam" id="PF04389"/>
    </source>
</evidence>
<dbReference type="RefSeq" id="WP_344591028.1">
    <property type="nucleotide sequence ID" value="NZ_BAAARW010000016.1"/>
</dbReference>
<accession>A0ABN3JB39</accession>
<comment type="function">
    <text evidence="1">May be involved in vacuolar sorting and osmoregulation.</text>
</comment>
<feature type="transmembrane region" description="Helical" evidence="9">
    <location>
        <begin position="496"/>
        <end position="515"/>
    </location>
</feature>
<organism evidence="11 12">
    <name type="scientific">Actinomadura vinacea</name>
    <dbReference type="NCBI Taxonomy" id="115336"/>
    <lineage>
        <taxon>Bacteria</taxon>
        <taxon>Bacillati</taxon>
        <taxon>Actinomycetota</taxon>
        <taxon>Actinomycetes</taxon>
        <taxon>Streptosporangiales</taxon>
        <taxon>Thermomonosporaceae</taxon>
        <taxon>Actinomadura</taxon>
    </lineage>
</organism>
<feature type="transmembrane region" description="Helical" evidence="9">
    <location>
        <begin position="20"/>
        <end position="37"/>
    </location>
</feature>
<reference evidence="11 12" key="1">
    <citation type="journal article" date="2019" name="Int. J. Syst. Evol. Microbiol.">
        <title>The Global Catalogue of Microorganisms (GCM) 10K type strain sequencing project: providing services to taxonomists for standard genome sequencing and annotation.</title>
        <authorList>
            <consortium name="The Broad Institute Genomics Platform"/>
            <consortium name="The Broad Institute Genome Sequencing Center for Infectious Disease"/>
            <person name="Wu L."/>
            <person name="Ma J."/>
        </authorList>
    </citation>
    <scope>NUCLEOTIDE SEQUENCE [LARGE SCALE GENOMIC DNA]</scope>
    <source>
        <strain evidence="11 12">JCM 3325</strain>
    </source>
</reference>
<evidence type="ECO:0000256" key="2">
    <source>
        <dbReference type="ARBA" id="ARBA00004128"/>
    </source>
</evidence>
<feature type="transmembrane region" description="Helical" evidence="9">
    <location>
        <begin position="443"/>
        <end position="463"/>
    </location>
</feature>
<gene>
    <name evidence="11" type="ORF">GCM10010191_42750</name>
</gene>
<dbReference type="InterPro" id="IPR007484">
    <property type="entry name" value="Peptidase_M28"/>
</dbReference>
<evidence type="ECO:0000313" key="12">
    <source>
        <dbReference type="Proteomes" id="UP001501231"/>
    </source>
</evidence>
<evidence type="ECO:0000256" key="6">
    <source>
        <dbReference type="ARBA" id="ARBA00022989"/>
    </source>
</evidence>
<evidence type="ECO:0000256" key="7">
    <source>
        <dbReference type="ARBA" id="ARBA00023180"/>
    </source>
</evidence>
<evidence type="ECO:0000256" key="8">
    <source>
        <dbReference type="ARBA" id="ARBA00031512"/>
    </source>
</evidence>
<feature type="transmembrane region" description="Helical" evidence="9">
    <location>
        <begin position="469"/>
        <end position="489"/>
    </location>
</feature>
<dbReference type="PANTHER" id="PTHR12147:SF58">
    <property type="entry name" value="VACUOLAR MEMBRANE PROTEASE"/>
    <property type="match status" value="1"/>
</dbReference>
<dbReference type="Gene3D" id="3.40.630.10">
    <property type="entry name" value="Zn peptidases"/>
    <property type="match status" value="1"/>
</dbReference>
<evidence type="ECO:0000256" key="5">
    <source>
        <dbReference type="ARBA" id="ARBA00022554"/>
    </source>
</evidence>